<evidence type="ECO:0000259" key="5">
    <source>
        <dbReference type="Pfam" id="PF00544"/>
    </source>
</evidence>
<name>A0A1Y5SCY6_9RHOB</name>
<dbReference type="InterPro" id="IPR012334">
    <property type="entry name" value="Pectin_lyas_fold"/>
</dbReference>
<dbReference type="STRING" id="315423.SAMN04488020_103190"/>
<dbReference type="PANTHER" id="PTHR42970:SF1">
    <property type="entry name" value="PECTATE LYASE C-RELATED"/>
    <property type="match status" value="1"/>
</dbReference>
<dbReference type="OrthoDB" id="8737820at2"/>
<proteinExistence type="predicted"/>
<dbReference type="GO" id="GO:0016829">
    <property type="term" value="F:lyase activity"/>
    <property type="evidence" value="ECO:0007669"/>
    <property type="project" value="UniProtKB-KW"/>
</dbReference>
<dbReference type="InterPro" id="IPR052063">
    <property type="entry name" value="Polysaccharide_Lyase_1"/>
</dbReference>
<dbReference type="RefSeq" id="WP_085853478.1">
    <property type="nucleotide sequence ID" value="NZ_FWFV01000003.1"/>
</dbReference>
<feature type="domain" description="Pectate lyase" evidence="5">
    <location>
        <begin position="117"/>
        <end position="260"/>
    </location>
</feature>
<feature type="compositionally biased region" description="Basic and acidic residues" evidence="4">
    <location>
        <begin position="401"/>
        <end position="417"/>
    </location>
</feature>
<dbReference type="InterPro" id="IPR002022">
    <property type="entry name" value="Pec_lyase"/>
</dbReference>
<gene>
    <name evidence="6" type="ORF">PAM7066_01470</name>
</gene>
<evidence type="ECO:0000256" key="3">
    <source>
        <dbReference type="ARBA" id="ARBA00023239"/>
    </source>
</evidence>
<keyword evidence="2" id="KW-0325">Glycoprotein</keyword>
<evidence type="ECO:0000313" key="7">
    <source>
        <dbReference type="Proteomes" id="UP000193870"/>
    </source>
</evidence>
<evidence type="ECO:0000256" key="2">
    <source>
        <dbReference type="ARBA" id="ARBA00023180"/>
    </source>
</evidence>
<sequence>MDTRERTNRVLSLLAALVLSATPAVLWAEAFPGAVGYGRGATGWQGGAIIPVTTLANAGRGSFRACAERDIPRICLIHVSGTVILSGPVMVRSNGYIAGQTAPGDGLQLRLNGYGATPLVIKNAHDVLVRFLKIRPGPTIRPNPAVDAVTIENAQRVYLDHLSLSFATDETFNVHASRGETADITLARSLLSFSLDRSSHPKGRHSKGALLCSYDATATGCGRITLWQNVFAHHRDRNPDVKASSTGPVEVVNNVFFNPISQFGEYYNLVGPTHIIHVGNVTIPGPSTNSDRPPAVEIFPLGGAIPISILPGDNIAYRGPCMTNSGAAVLGPVAQSKVVAAPGLIPATPAEPAKGLVDRLLPIVGDSLHPDALDKRAVADIVECRGRVINAPSQVGGWPDLRPRAAARDRDGDKFPDNWEAGQASLSVDRPDDPWSPHPSTGMPQITTWLSWLAGDISDPR</sequence>
<keyword evidence="7" id="KW-1185">Reference proteome</keyword>
<accession>A0A1Y5SCY6</accession>
<dbReference type="PANTHER" id="PTHR42970">
    <property type="entry name" value="PECTATE LYASE C-RELATED"/>
    <property type="match status" value="1"/>
</dbReference>
<dbReference type="SUPFAM" id="SSF51126">
    <property type="entry name" value="Pectin lyase-like"/>
    <property type="match status" value="1"/>
</dbReference>
<dbReference type="Proteomes" id="UP000193870">
    <property type="component" value="Unassembled WGS sequence"/>
</dbReference>
<evidence type="ECO:0000256" key="4">
    <source>
        <dbReference type="SAM" id="MobiDB-lite"/>
    </source>
</evidence>
<keyword evidence="1" id="KW-0479">Metal-binding</keyword>
<evidence type="ECO:0000313" key="6">
    <source>
        <dbReference type="EMBL" id="SLN35091.1"/>
    </source>
</evidence>
<dbReference type="Gene3D" id="2.160.20.10">
    <property type="entry name" value="Single-stranded right-handed beta-helix, Pectin lyase-like"/>
    <property type="match status" value="1"/>
</dbReference>
<keyword evidence="3 6" id="KW-0456">Lyase</keyword>
<dbReference type="InterPro" id="IPR011050">
    <property type="entry name" value="Pectin_lyase_fold/virulence"/>
</dbReference>
<dbReference type="EMBL" id="FWFV01000003">
    <property type="protein sequence ID" value="SLN35091.1"/>
    <property type="molecule type" value="Genomic_DNA"/>
</dbReference>
<dbReference type="Pfam" id="PF00544">
    <property type="entry name" value="Pectate_lyase_4"/>
    <property type="match status" value="1"/>
</dbReference>
<protein>
    <submittedName>
        <fullName evidence="6">Pectate lyase</fullName>
    </submittedName>
</protein>
<organism evidence="6 7">
    <name type="scientific">Palleronia marisminoris</name>
    <dbReference type="NCBI Taxonomy" id="315423"/>
    <lineage>
        <taxon>Bacteria</taxon>
        <taxon>Pseudomonadati</taxon>
        <taxon>Pseudomonadota</taxon>
        <taxon>Alphaproteobacteria</taxon>
        <taxon>Rhodobacterales</taxon>
        <taxon>Roseobacteraceae</taxon>
        <taxon>Palleronia</taxon>
    </lineage>
</organism>
<reference evidence="6 7" key="1">
    <citation type="submission" date="2017-03" db="EMBL/GenBank/DDBJ databases">
        <authorList>
            <person name="Afonso C.L."/>
            <person name="Miller P.J."/>
            <person name="Scott M.A."/>
            <person name="Spackman E."/>
            <person name="Goraichik I."/>
            <person name="Dimitrov K.M."/>
            <person name="Suarez D.L."/>
            <person name="Swayne D.E."/>
        </authorList>
    </citation>
    <scope>NUCLEOTIDE SEQUENCE [LARGE SCALE GENOMIC DNA]</scope>
    <source>
        <strain evidence="6 7">CECT 7066</strain>
    </source>
</reference>
<evidence type="ECO:0000256" key="1">
    <source>
        <dbReference type="ARBA" id="ARBA00022723"/>
    </source>
</evidence>
<feature type="region of interest" description="Disordered" evidence="4">
    <location>
        <begin position="398"/>
        <end position="443"/>
    </location>
</feature>
<dbReference type="GO" id="GO:0046872">
    <property type="term" value="F:metal ion binding"/>
    <property type="evidence" value="ECO:0007669"/>
    <property type="project" value="UniProtKB-KW"/>
</dbReference>
<dbReference type="AlphaFoldDB" id="A0A1Y5SCY6"/>